<dbReference type="AlphaFoldDB" id="A0A059ALW7"/>
<dbReference type="InParanoid" id="A0A059ALW7"/>
<dbReference type="EMBL" id="KK198761">
    <property type="protein sequence ID" value="KCW54686.1"/>
    <property type="molecule type" value="Genomic_DNA"/>
</dbReference>
<proteinExistence type="predicted"/>
<gene>
    <name evidence="1" type="ORF">EUGRSUZ_I00626</name>
</gene>
<sequence length="73" mass="8026">MQLLEVERGKSQEFLCSHTKNHTGNKWVICLLITSARHKQTSNPLSTGLDSISIQPTHSCISAHPSSLLGDQN</sequence>
<name>A0A059ALW7_EUCGR</name>
<reference evidence="1" key="1">
    <citation type="submission" date="2013-07" db="EMBL/GenBank/DDBJ databases">
        <title>The genome of Eucalyptus grandis.</title>
        <authorList>
            <person name="Schmutz J."/>
            <person name="Hayes R."/>
            <person name="Myburg A."/>
            <person name="Tuskan G."/>
            <person name="Grattapaglia D."/>
            <person name="Rokhsar D.S."/>
        </authorList>
    </citation>
    <scope>NUCLEOTIDE SEQUENCE</scope>
    <source>
        <tissue evidence="1">Leaf extractions</tissue>
    </source>
</reference>
<organism evidence="1">
    <name type="scientific">Eucalyptus grandis</name>
    <name type="common">Flooded gum</name>
    <dbReference type="NCBI Taxonomy" id="71139"/>
    <lineage>
        <taxon>Eukaryota</taxon>
        <taxon>Viridiplantae</taxon>
        <taxon>Streptophyta</taxon>
        <taxon>Embryophyta</taxon>
        <taxon>Tracheophyta</taxon>
        <taxon>Spermatophyta</taxon>
        <taxon>Magnoliopsida</taxon>
        <taxon>eudicotyledons</taxon>
        <taxon>Gunneridae</taxon>
        <taxon>Pentapetalae</taxon>
        <taxon>rosids</taxon>
        <taxon>malvids</taxon>
        <taxon>Myrtales</taxon>
        <taxon>Myrtaceae</taxon>
        <taxon>Myrtoideae</taxon>
        <taxon>Eucalypteae</taxon>
        <taxon>Eucalyptus</taxon>
    </lineage>
</organism>
<protein>
    <submittedName>
        <fullName evidence="1">Uncharacterized protein</fullName>
    </submittedName>
</protein>
<accession>A0A059ALW7</accession>
<dbReference type="Gramene" id="KCW54686">
    <property type="protein sequence ID" value="KCW54686"/>
    <property type="gene ID" value="EUGRSUZ_I00626"/>
</dbReference>
<evidence type="ECO:0000313" key="1">
    <source>
        <dbReference type="EMBL" id="KCW54686.1"/>
    </source>
</evidence>